<dbReference type="GO" id="GO:0032259">
    <property type="term" value="P:methylation"/>
    <property type="evidence" value="ECO:0007669"/>
    <property type="project" value="InterPro"/>
</dbReference>
<dbReference type="Proteomes" id="UP000298327">
    <property type="component" value="Unassembled WGS sequence"/>
</dbReference>
<evidence type="ECO:0000259" key="3">
    <source>
        <dbReference type="Pfam" id="PF01370"/>
    </source>
</evidence>
<organism evidence="4 5">
    <name type="scientific">Dentipellis fragilis</name>
    <dbReference type="NCBI Taxonomy" id="205917"/>
    <lineage>
        <taxon>Eukaryota</taxon>
        <taxon>Fungi</taxon>
        <taxon>Dikarya</taxon>
        <taxon>Basidiomycota</taxon>
        <taxon>Agaricomycotina</taxon>
        <taxon>Agaricomycetes</taxon>
        <taxon>Russulales</taxon>
        <taxon>Hericiaceae</taxon>
        <taxon>Dentipellis</taxon>
    </lineage>
</organism>
<dbReference type="InterPro" id="IPR001509">
    <property type="entry name" value="Epimerase_deHydtase"/>
</dbReference>
<evidence type="ECO:0000256" key="2">
    <source>
        <dbReference type="ARBA" id="ARBA00023445"/>
    </source>
</evidence>
<dbReference type="PANTHER" id="PTHR10366">
    <property type="entry name" value="NAD DEPENDENT EPIMERASE/DEHYDRATASE"/>
    <property type="match status" value="1"/>
</dbReference>
<evidence type="ECO:0000313" key="5">
    <source>
        <dbReference type="Proteomes" id="UP000298327"/>
    </source>
</evidence>
<accession>A0A4Y9YV54</accession>
<comment type="caution">
    <text evidence="4">The sequence shown here is derived from an EMBL/GenBank/DDBJ whole genome shotgun (WGS) entry which is preliminary data.</text>
</comment>
<dbReference type="EMBL" id="SEOQ01000331">
    <property type="protein sequence ID" value="TFY65553.1"/>
    <property type="molecule type" value="Genomic_DNA"/>
</dbReference>
<dbReference type="STRING" id="205917.A0A4Y9YV54"/>
<dbReference type="Pfam" id="PF01370">
    <property type="entry name" value="Epimerase"/>
    <property type="match status" value="2"/>
</dbReference>
<dbReference type="AlphaFoldDB" id="A0A4Y9YV54"/>
<keyword evidence="5" id="KW-1185">Reference proteome</keyword>
<reference evidence="4 5" key="1">
    <citation type="submission" date="2019-02" db="EMBL/GenBank/DDBJ databases">
        <title>Genome sequencing of the rare red list fungi Dentipellis fragilis.</title>
        <authorList>
            <person name="Buettner E."/>
            <person name="Kellner H."/>
        </authorList>
    </citation>
    <scope>NUCLEOTIDE SEQUENCE [LARGE SCALE GENOMIC DNA]</scope>
    <source>
        <strain evidence="4 5">DSM 105465</strain>
    </source>
</reference>
<dbReference type="GO" id="GO:0016616">
    <property type="term" value="F:oxidoreductase activity, acting on the CH-OH group of donors, NAD or NADP as acceptor"/>
    <property type="evidence" value="ECO:0007669"/>
    <property type="project" value="TreeGrafter"/>
</dbReference>
<keyword evidence="1" id="KW-0560">Oxidoreductase</keyword>
<dbReference type="InterPro" id="IPR002052">
    <property type="entry name" value="DNA_methylase_N6_adenine_CS"/>
</dbReference>
<evidence type="ECO:0000256" key="1">
    <source>
        <dbReference type="ARBA" id="ARBA00023002"/>
    </source>
</evidence>
<dbReference type="CDD" id="cd05227">
    <property type="entry name" value="AR_SDR_e"/>
    <property type="match status" value="1"/>
</dbReference>
<dbReference type="SUPFAM" id="SSF51735">
    <property type="entry name" value="NAD(P)-binding Rossmann-fold domains"/>
    <property type="match status" value="1"/>
</dbReference>
<feature type="domain" description="NAD-dependent epimerase/dehydratase" evidence="3">
    <location>
        <begin position="10"/>
        <end position="93"/>
    </location>
</feature>
<dbReference type="InterPro" id="IPR050425">
    <property type="entry name" value="NAD(P)_dehydrat-like"/>
</dbReference>
<dbReference type="Gene3D" id="3.40.50.720">
    <property type="entry name" value="NAD(P)-binding Rossmann-like Domain"/>
    <property type="match status" value="1"/>
</dbReference>
<proteinExistence type="inferred from homology"/>
<feature type="domain" description="NAD-dependent epimerase/dehydratase" evidence="3">
    <location>
        <begin position="170"/>
        <end position="297"/>
    </location>
</feature>
<sequence>MAPVAAPAKVLVTGANGFIAVWVVRRLLEAGYTVRGTVRSADKGTHLRELFKSYGDKLELVVVPDITAEGAFDEAVKGIDLVEHTASPFTYKADTPDGENILSVATPGICSCGIVFADLIVPAVKGTVRILESIKKNASDIPCERSPSVKRVVLTASVASVVNPFLPGPVCTYDESCWNDPTVEFVEKNPKDSPSPLWYLASKTLGEKAAWDFMEKNKSAINFDLVVLNPPYVYGPTLHEVNSPTKLNQSLLEVYEFVIKSKDTQPIPDGANAYVDVRDLADAHVLSAQKAEAGGNRIIVSGGSYHWQDILDIAAASKIVDDDKLVKGTPGSGAGKGKNLTFKTDRSDKLLGLKWTSLEDSIKDSLASFKEKNFI</sequence>
<comment type="similarity">
    <text evidence="2">Belongs to the NAD(P)-dependent epimerase/dehydratase family. Dihydroflavonol-4-reductase subfamily.</text>
</comment>
<dbReference type="PROSITE" id="PS00092">
    <property type="entry name" value="N6_MTASE"/>
    <property type="match status" value="1"/>
</dbReference>
<dbReference type="InterPro" id="IPR036291">
    <property type="entry name" value="NAD(P)-bd_dom_sf"/>
</dbReference>
<gene>
    <name evidence="4" type="ORF">EVG20_g5534</name>
</gene>
<dbReference type="GO" id="GO:0008168">
    <property type="term" value="F:methyltransferase activity"/>
    <property type="evidence" value="ECO:0007669"/>
    <property type="project" value="InterPro"/>
</dbReference>
<dbReference type="OrthoDB" id="2735536at2759"/>
<protein>
    <recommendedName>
        <fullName evidence="3">NAD-dependent epimerase/dehydratase domain-containing protein</fullName>
    </recommendedName>
</protein>
<dbReference type="PANTHER" id="PTHR10366:SF564">
    <property type="entry name" value="STEROL-4-ALPHA-CARBOXYLATE 3-DEHYDROGENASE, DECARBOXYLATING"/>
    <property type="match status" value="1"/>
</dbReference>
<name>A0A4Y9YV54_9AGAM</name>
<dbReference type="GO" id="GO:0003676">
    <property type="term" value="F:nucleic acid binding"/>
    <property type="evidence" value="ECO:0007669"/>
    <property type="project" value="InterPro"/>
</dbReference>
<evidence type="ECO:0000313" key="4">
    <source>
        <dbReference type="EMBL" id="TFY65553.1"/>
    </source>
</evidence>